<dbReference type="InterPro" id="IPR001482">
    <property type="entry name" value="T2SS/T4SS_dom"/>
</dbReference>
<protein>
    <submittedName>
        <fullName evidence="5">Type IV fimbrial assembly, ATPase PilB</fullName>
    </submittedName>
</protein>
<dbReference type="Pfam" id="PF05157">
    <property type="entry name" value="MshEN"/>
    <property type="match status" value="1"/>
</dbReference>
<dbReference type="Gene3D" id="3.30.450.90">
    <property type="match status" value="1"/>
</dbReference>
<dbReference type="InterPro" id="IPR007831">
    <property type="entry name" value="T2SS_GspE_N"/>
</dbReference>
<feature type="non-terminal residue" evidence="5">
    <location>
        <position position="258"/>
    </location>
</feature>
<sequence>MASLVDFLLEKQFVTEEQLAEAHSKQKEMNRPIEQVLVELDFVRDVALTKLSAMLFKMPVVALREEAVDADVAALIPQDLCLRYAVFPIRKEEGVILLAMGNPRDIIAIDDVREVVGEMIKPVLCSRNEIYLFIDKYNQGQVASATFTESVVTEAKEKENEKESSEVSQLAGIDIEFSGGERVNIEEGDDESDAETSPTVKLINMILADAIKEKASDIHLEPREDLLEVRYRVDGDLRNIMKVPKKVQAKMVARIKIL</sequence>
<dbReference type="SUPFAM" id="SSF52540">
    <property type="entry name" value="P-loop containing nucleoside triphosphate hydrolases"/>
    <property type="match status" value="1"/>
</dbReference>
<evidence type="ECO:0000259" key="3">
    <source>
        <dbReference type="Pfam" id="PF00437"/>
    </source>
</evidence>
<keyword evidence="1" id="KW-0547">Nucleotide-binding</keyword>
<dbReference type="Gene3D" id="3.30.300.160">
    <property type="entry name" value="Type II secretion system, protein E, N-terminal domain"/>
    <property type="match status" value="1"/>
</dbReference>
<dbReference type="EMBL" id="UOEN01000119">
    <property type="protein sequence ID" value="VAW12685.1"/>
    <property type="molecule type" value="Genomic_DNA"/>
</dbReference>
<accession>A0A3B0T2X1</accession>
<dbReference type="SUPFAM" id="SSF160246">
    <property type="entry name" value="EspE N-terminal domain-like"/>
    <property type="match status" value="1"/>
</dbReference>
<proteinExistence type="predicted"/>
<evidence type="ECO:0000313" key="5">
    <source>
        <dbReference type="EMBL" id="VAW12685.1"/>
    </source>
</evidence>
<dbReference type="AlphaFoldDB" id="A0A3B0T2X1"/>
<dbReference type="InterPro" id="IPR037257">
    <property type="entry name" value="T2SS_E_N_sf"/>
</dbReference>
<evidence type="ECO:0000259" key="4">
    <source>
        <dbReference type="Pfam" id="PF05157"/>
    </source>
</evidence>
<evidence type="ECO:0000256" key="1">
    <source>
        <dbReference type="ARBA" id="ARBA00022741"/>
    </source>
</evidence>
<name>A0A3B0T2X1_9ZZZZ</name>
<reference evidence="5" key="1">
    <citation type="submission" date="2018-06" db="EMBL/GenBank/DDBJ databases">
        <authorList>
            <person name="Zhirakovskaya E."/>
        </authorList>
    </citation>
    <scope>NUCLEOTIDE SEQUENCE</scope>
</reference>
<evidence type="ECO:0000256" key="2">
    <source>
        <dbReference type="ARBA" id="ARBA00022840"/>
    </source>
</evidence>
<dbReference type="PANTHER" id="PTHR30258:SF2">
    <property type="entry name" value="COMG OPERON PROTEIN 1"/>
    <property type="match status" value="1"/>
</dbReference>
<gene>
    <name evidence="5" type="ORF">MNBD_BACTEROID05-133</name>
</gene>
<feature type="domain" description="Bacterial type II secretion system protein E" evidence="3">
    <location>
        <begin position="194"/>
        <end position="257"/>
    </location>
</feature>
<dbReference type="InterPro" id="IPR027417">
    <property type="entry name" value="P-loop_NTPase"/>
</dbReference>
<dbReference type="Pfam" id="PF00437">
    <property type="entry name" value="T2SSE"/>
    <property type="match status" value="1"/>
</dbReference>
<dbReference type="PANTHER" id="PTHR30258">
    <property type="entry name" value="TYPE II SECRETION SYSTEM PROTEIN GSPE-RELATED"/>
    <property type="match status" value="1"/>
</dbReference>
<keyword evidence="2" id="KW-0067">ATP-binding</keyword>
<organism evidence="5">
    <name type="scientific">hydrothermal vent metagenome</name>
    <dbReference type="NCBI Taxonomy" id="652676"/>
    <lineage>
        <taxon>unclassified sequences</taxon>
        <taxon>metagenomes</taxon>
        <taxon>ecological metagenomes</taxon>
    </lineage>
</organism>
<feature type="domain" description="Type II secretion system protein GspE N-terminal" evidence="4">
    <location>
        <begin position="56"/>
        <end position="142"/>
    </location>
</feature>
<dbReference type="GO" id="GO:0005524">
    <property type="term" value="F:ATP binding"/>
    <property type="evidence" value="ECO:0007669"/>
    <property type="project" value="UniProtKB-KW"/>
</dbReference>
<dbReference type="GO" id="GO:0005886">
    <property type="term" value="C:plasma membrane"/>
    <property type="evidence" value="ECO:0007669"/>
    <property type="project" value="TreeGrafter"/>
</dbReference>
<dbReference type="GO" id="GO:0016887">
    <property type="term" value="F:ATP hydrolysis activity"/>
    <property type="evidence" value="ECO:0007669"/>
    <property type="project" value="TreeGrafter"/>
</dbReference>